<gene>
    <name evidence="1" type="ORF">V1477_003573</name>
</gene>
<dbReference type="Gene3D" id="3.40.50.720">
    <property type="entry name" value="NAD(P)-binding Rossmann-like Domain"/>
    <property type="match status" value="1"/>
</dbReference>
<dbReference type="Proteomes" id="UP001607303">
    <property type="component" value="Unassembled WGS sequence"/>
</dbReference>
<reference evidence="1 2" key="1">
    <citation type="journal article" date="2024" name="Ann. Entomol. Soc. Am.">
        <title>Genomic analyses of the southern and eastern yellowjacket wasps (Hymenoptera: Vespidae) reveal evolutionary signatures of social life.</title>
        <authorList>
            <person name="Catto M.A."/>
            <person name="Caine P.B."/>
            <person name="Orr S.E."/>
            <person name="Hunt B.G."/>
            <person name="Goodisman M.A.D."/>
        </authorList>
    </citation>
    <scope>NUCLEOTIDE SEQUENCE [LARGE SCALE GENOMIC DNA]</scope>
    <source>
        <strain evidence="1">232</strain>
        <tissue evidence="1">Head and thorax</tissue>
    </source>
</reference>
<dbReference type="EMBL" id="JAYRBN010000032">
    <property type="protein sequence ID" value="KAL2748288.1"/>
    <property type="molecule type" value="Genomic_DNA"/>
</dbReference>
<keyword evidence="2" id="KW-1185">Reference proteome</keyword>
<evidence type="ECO:0000313" key="1">
    <source>
        <dbReference type="EMBL" id="KAL2748288.1"/>
    </source>
</evidence>
<sequence length="94" mass="10733">MRIKLWKSYGVNIKFLVSLDATKRDVCELPLKIETDESPVYVFSSVSCGRRNSEQTNYDMINSIMERIVKKDFPELDIEWGAVGDAGLIADMQN</sequence>
<evidence type="ECO:0000313" key="2">
    <source>
        <dbReference type="Proteomes" id="UP001607303"/>
    </source>
</evidence>
<organism evidence="1 2">
    <name type="scientific">Vespula maculifrons</name>
    <name type="common">Eastern yellow jacket</name>
    <name type="synonym">Wasp</name>
    <dbReference type="NCBI Taxonomy" id="7453"/>
    <lineage>
        <taxon>Eukaryota</taxon>
        <taxon>Metazoa</taxon>
        <taxon>Ecdysozoa</taxon>
        <taxon>Arthropoda</taxon>
        <taxon>Hexapoda</taxon>
        <taxon>Insecta</taxon>
        <taxon>Pterygota</taxon>
        <taxon>Neoptera</taxon>
        <taxon>Endopterygota</taxon>
        <taxon>Hymenoptera</taxon>
        <taxon>Apocrita</taxon>
        <taxon>Aculeata</taxon>
        <taxon>Vespoidea</taxon>
        <taxon>Vespidae</taxon>
        <taxon>Vespinae</taxon>
        <taxon>Vespula</taxon>
    </lineage>
</organism>
<name>A0ABD2CT28_VESMC</name>
<comment type="caution">
    <text evidence="1">The sequence shown here is derived from an EMBL/GenBank/DDBJ whole genome shotgun (WGS) entry which is preliminary data.</text>
</comment>
<protein>
    <submittedName>
        <fullName evidence="1">Fatty acid synthase-like</fullName>
    </submittedName>
</protein>
<dbReference type="AlphaFoldDB" id="A0ABD2CT28"/>
<accession>A0ABD2CT28</accession>
<proteinExistence type="predicted"/>